<evidence type="ECO:0000256" key="7">
    <source>
        <dbReference type="ARBA" id="ARBA00047942"/>
    </source>
</evidence>
<dbReference type="PRINTS" id="PR00507">
    <property type="entry name" value="N12N6MTFRASE"/>
</dbReference>
<dbReference type="GO" id="GO:0003677">
    <property type="term" value="F:DNA binding"/>
    <property type="evidence" value="ECO:0007669"/>
    <property type="project" value="InterPro"/>
</dbReference>
<dbReference type="SUPFAM" id="SSF53335">
    <property type="entry name" value="S-adenosyl-L-methionine-dependent methyltransferases"/>
    <property type="match status" value="1"/>
</dbReference>
<dbReference type="Pfam" id="PF12161">
    <property type="entry name" value="HsdM_N"/>
    <property type="match status" value="1"/>
</dbReference>
<dbReference type="InterPro" id="IPR022749">
    <property type="entry name" value="D12N6_MeTrfase_N"/>
</dbReference>
<keyword evidence="13" id="KW-1185">Reference proteome</keyword>
<feature type="domain" description="DNA methylase adenine-specific" evidence="10">
    <location>
        <begin position="172"/>
        <end position="483"/>
    </location>
</feature>
<accession>A0A1C3NV21</accession>
<evidence type="ECO:0000256" key="3">
    <source>
        <dbReference type="ARBA" id="ARBA00022603"/>
    </source>
</evidence>
<comment type="catalytic activity">
    <reaction evidence="7">
        <text>a 2'-deoxyadenosine in DNA + S-adenosyl-L-methionine = an N(6)-methyl-2'-deoxyadenosine in DNA + S-adenosyl-L-homocysteine + H(+)</text>
        <dbReference type="Rhea" id="RHEA:15197"/>
        <dbReference type="Rhea" id="RHEA-COMP:12418"/>
        <dbReference type="Rhea" id="RHEA-COMP:12419"/>
        <dbReference type="ChEBI" id="CHEBI:15378"/>
        <dbReference type="ChEBI" id="CHEBI:57856"/>
        <dbReference type="ChEBI" id="CHEBI:59789"/>
        <dbReference type="ChEBI" id="CHEBI:90615"/>
        <dbReference type="ChEBI" id="CHEBI:90616"/>
        <dbReference type="EC" id="2.1.1.72"/>
    </reaction>
</comment>
<keyword evidence="9" id="KW-0812">Transmembrane</keyword>
<dbReference type="EMBL" id="FLUV01000449">
    <property type="protein sequence ID" value="SBW19231.1"/>
    <property type="molecule type" value="Genomic_DNA"/>
</dbReference>
<keyword evidence="8" id="KW-0175">Coiled coil</keyword>
<evidence type="ECO:0000256" key="4">
    <source>
        <dbReference type="ARBA" id="ARBA00022679"/>
    </source>
</evidence>
<evidence type="ECO:0000256" key="1">
    <source>
        <dbReference type="ARBA" id="ARBA00006594"/>
    </source>
</evidence>
<dbReference type="InterPro" id="IPR051537">
    <property type="entry name" value="DNA_Adenine_Mtase"/>
</dbReference>
<dbReference type="GO" id="GO:0032259">
    <property type="term" value="P:methylation"/>
    <property type="evidence" value="ECO:0007669"/>
    <property type="project" value="UniProtKB-KW"/>
</dbReference>
<evidence type="ECO:0000313" key="13">
    <source>
        <dbReference type="Proteomes" id="UP000199013"/>
    </source>
</evidence>
<dbReference type="PANTHER" id="PTHR42933:SF3">
    <property type="entry name" value="TYPE I RESTRICTION ENZYME MJAVIII METHYLASE SUBUNIT"/>
    <property type="match status" value="1"/>
</dbReference>
<dbReference type="PANTHER" id="PTHR42933">
    <property type="entry name" value="SLR6095 PROTEIN"/>
    <property type="match status" value="1"/>
</dbReference>
<evidence type="ECO:0000313" key="12">
    <source>
        <dbReference type="EMBL" id="SBW19231.1"/>
    </source>
</evidence>
<dbReference type="Pfam" id="PF02384">
    <property type="entry name" value="N6_Mtase"/>
    <property type="match status" value="1"/>
</dbReference>
<dbReference type="InterPro" id="IPR029063">
    <property type="entry name" value="SAM-dependent_MTases_sf"/>
</dbReference>
<keyword evidence="5" id="KW-0949">S-adenosyl-L-methionine</keyword>
<dbReference type="InterPro" id="IPR003356">
    <property type="entry name" value="DNA_methylase_A-5"/>
</dbReference>
<evidence type="ECO:0000256" key="6">
    <source>
        <dbReference type="ARBA" id="ARBA00022747"/>
    </source>
</evidence>
<dbReference type="CDD" id="cd02440">
    <property type="entry name" value="AdoMet_MTases"/>
    <property type="match status" value="1"/>
</dbReference>
<evidence type="ECO:0000256" key="8">
    <source>
        <dbReference type="SAM" id="Coils"/>
    </source>
</evidence>
<gene>
    <name evidence="12" type="ORF">FDG2_1081</name>
</gene>
<dbReference type="Proteomes" id="UP000199013">
    <property type="component" value="Unassembled WGS sequence"/>
</dbReference>
<feature type="domain" description="N6 adenine-specific DNA methyltransferase N-terminal" evidence="11">
    <location>
        <begin position="33"/>
        <end position="160"/>
    </location>
</feature>
<feature type="coiled-coil region" evidence="8">
    <location>
        <begin position="490"/>
        <end position="517"/>
    </location>
</feature>
<dbReference type="SMR" id="A0A1C3NV21"/>
<dbReference type="Gene3D" id="3.40.50.150">
    <property type="entry name" value="Vaccinia Virus protein VP39"/>
    <property type="match status" value="1"/>
</dbReference>
<reference evidence="13" key="1">
    <citation type="submission" date="2016-02" db="EMBL/GenBank/DDBJ databases">
        <authorList>
            <person name="Wibberg D."/>
        </authorList>
    </citation>
    <scope>NUCLEOTIDE SEQUENCE [LARGE SCALE GENOMIC DNA]</scope>
</reference>
<feature type="transmembrane region" description="Helical" evidence="9">
    <location>
        <begin position="385"/>
        <end position="406"/>
    </location>
</feature>
<keyword evidence="4 12" id="KW-0808">Transferase</keyword>
<sequence length="522" mass="57325">MLRAGGPLTVQMGRTVHVVGASRVIAPLTLSELEQHLAKAADLLRGSIDQADFKAYIFPLMFFKRISDVYQEEYEAALDESGGDHEYASFAENHRFTIPEGCLWDDVRERTENVGQALVTAFREIEKASPDTLYGIFGNAAWTNKDKLPDAKLRDLMEHFSTRPLTNAAVAPDVFGQAYEYLIKRFADQSNKKAGEYYTPRPVVGLLVNILDPREGETVYDPACGTGGMLIEVIEHVKASGGRAERLWGRLFGQEKVLATSSIARMNLLLHGIGDFRIVKGDTLREPAFYNGDRLAQFDCVIANPPFSLKKWGDEKWASDQWGRNRLGGVPPGGYADWAWVQHMVTSAAAGSGRVAVVLPQGALFRQGAEARIRRFMLQADLVEAVIGLAPNLFYGTGLAACVLVLRRAKPDATRGKVLFVNGEGLFKRGRSQNTLESEHAEALLRAYRAFADEPGFAHVATAEEIKGNDHNLNIPLYVEPASPAEQVTLRQALADLEAAQANAARTRAALEAELAKWGLTA</sequence>
<protein>
    <recommendedName>
        <fullName evidence="2">site-specific DNA-methyltransferase (adenine-specific)</fullName>
        <ecNumber evidence="2">2.1.1.72</ecNumber>
    </recommendedName>
</protein>
<keyword evidence="9" id="KW-0472">Membrane</keyword>
<organism evidence="12 13">
    <name type="scientific">Candidatus Protofrankia californiensis</name>
    <dbReference type="NCBI Taxonomy" id="1839754"/>
    <lineage>
        <taxon>Bacteria</taxon>
        <taxon>Bacillati</taxon>
        <taxon>Actinomycetota</taxon>
        <taxon>Actinomycetes</taxon>
        <taxon>Frankiales</taxon>
        <taxon>Frankiaceae</taxon>
        <taxon>Protofrankia</taxon>
    </lineage>
</organism>
<proteinExistence type="inferred from homology"/>
<evidence type="ECO:0000256" key="5">
    <source>
        <dbReference type="ARBA" id="ARBA00022691"/>
    </source>
</evidence>
<evidence type="ECO:0000256" key="2">
    <source>
        <dbReference type="ARBA" id="ARBA00011900"/>
    </source>
</evidence>
<dbReference type="AlphaFoldDB" id="A0A1C3NV21"/>
<evidence type="ECO:0000259" key="10">
    <source>
        <dbReference type="Pfam" id="PF02384"/>
    </source>
</evidence>
<keyword evidence="9" id="KW-1133">Transmembrane helix</keyword>
<keyword evidence="3 12" id="KW-0489">Methyltransferase</keyword>
<dbReference type="InterPro" id="IPR038333">
    <property type="entry name" value="T1MK-like_N_sf"/>
</dbReference>
<comment type="similarity">
    <text evidence="1">Belongs to the N(4)/N(6)-methyltransferase family.</text>
</comment>
<dbReference type="EC" id="2.1.1.72" evidence="2"/>
<dbReference type="Gene3D" id="1.20.1260.30">
    <property type="match status" value="1"/>
</dbReference>
<keyword evidence="6" id="KW-0680">Restriction system</keyword>
<dbReference type="GO" id="GO:0009307">
    <property type="term" value="P:DNA restriction-modification system"/>
    <property type="evidence" value="ECO:0007669"/>
    <property type="project" value="UniProtKB-KW"/>
</dbReference>
<dbReference type="GO" id="GO:0008170">
    <property type="term" value="F:N-methyltransferase activity"/>
    <property type="evidence" value="ECO:0007669"/>
    <property type="project" value="InterPro"/>
</dbReference>
<evidence type="ECO:0000256" key="9">
    <source>
        <dbReference type="SAM" id="Phobius"/>
    </source>
</evidence>
<dbReference type="GO" id="GO:0009007">
    <property type="term" value="F:site-specific DNA-methyltransferase (adenine-specific) activity"/>
    <property type="evidence" value="ECO:0007669"/>
    <property type="project" value="UniProtKB-EC"/>
</dbReference>
<evidence type="ECO:0000259" key="11">
    <source>
        <dbReference type="Pfam" id="PF12161"/>
    </source>
</evidence>
<name>A0A1C3NV21_9ACTN</name>